<dbReference type="InterPro" id="IPR000477">
    <property type="entry name" value="RT_dom"/>
</dbReference>
<gene>
    <name evidence="2" type="ORF">CALMAC_LOCUS19667</name>
</gene>
<dbReference type="OrthoDB" id="6722893at2759"/>
<reference evidence="2 3" key="1">
    <citation type="submission" date="2019-01" db="EMBL/GenBank/DDBJ databases">
        <authorList>
            <person name="Sayadi A."/>
        </authorList>
    </citation>
    <scope>NUCLEOTIDE SEQUENCE [LARGE SCALE GENOMIC DNA]</scope>
</reference>
<dbReference type="EMBL" id="CAACVG010013976">
    <property type="protein sequence ID" value="VEN62577.1"/>
    <property type="molecule type" value="Genomic_DNA"/>
</dbReference>
<dbReference type="GO" id="GO:0071897">
    <property type="term" value="P:DNA biosynthetic process"/>
    <property type="evidence" value="ECO:0007669"/>
    <property type="project" value="UniProtKB-ARBA"/>
</dbReference>
<feature type="domain" description="Reverse transcriptase" evidence="1">
    <location>
        <begin position="1"/>
        <end position="250"/>
    </location>
</feature>
<dbReference type="Pfam" id="PF00078">
    <property type="entry name" value="RVT_1"/>
    <property type="match status" value="1"/>
</dbReference>
<keyword evidence="3" id="KW-1185">Reference proteome</keyword>
<dbReference type="Proteomes" id="UP000410492">
    <property type="component" value="Unassembled WGS sequence"/>
</dbReference>
<dbReference type="PROSITE" id="PS50878">
    <property type="entry name" value="RT_POL"/>
    <property type="match status" value="1"/>
</dbReference>
<protein>
    <recommendedName>
        <fullName evidence="1">Reverse transcriptase domain-containing protein</fullName>
    </recommendedName>
</protein>
<dbReference type="InterPro" id="IPR043502">
    <property type="entry name" value="DNA/RNA_pol_sf"/>
</dbReference>
<proteinExistence type="predicted"/>
<name>A0A653DRE5_CALMS</name>
<accession>A0A653DRE5</accession>
<evidence type="ECO:0000313" key="2">
    <source>
        <dbReference type="EMBL" id="VEN62577.1"/>
    </source>
</evidence>
<dbReference type="SUPFAM" id="SSF56672">
    <property type="entry name" value="DNA/RNA polymerases"/>
    <property type="match status" value="1"/>
</dbReference>
<organism evidence="2 3">
    <name type="scientific">Callosobruchus maculatus</name>
    <name type="common">Southern cowpea weevil</name>
    <name type="synonym">Pulse bruchid</name>
    <dbReference type="NCBI Taxonomy" id="64391"/>
    <lineage>
        <taxon>Eukaryota</taxon>
        <taxon>Metazoa</taxon>
        <taxon>Ecdysozoa</taxon>
        <taxon>Arthropoda</taxon>
        <taxon>Hexapoda</taxon>
        <taxon>Insecta</taxon>
        <taxon>Pterygota</taxon>
        <taxon>Neoptera</taxon>
        <taxon>Endopterygota</taxon>
        <taxon>Coleoptera</taxon>
        <taxon>Polyphaga</taxon>
        <taxon>Cucujiformia</taxon>
        <taxon>Chrysomeloidea</taxon>
        <taxon>Chrysomelidae</taxon>
        <taxon>Bruchinae</taxon>
        <taxon>Bruchini</taxon>
        <taxon>Callosobruchus</taxon>
    </lineage>
</organism>
<evidence type="ECO:0000259" key="1">
    <source>
        <dbReference type="PROSITE" id="PS50878"/>
    </source>
</evidence>
<dbReference type="PANTHER" id="PTHR33332">
    <property type="entry name" value="REVERSE TRANSCRIPTASE DOMAIN-CONTAINING PROTEIN"/>
    <property type="match status" value="1"/>
</dbReference>
<dbReference type="AlphaFoldDB" id="A0A653DRE5"/>
<evidence type="ECO:0000313" key="3">
    <source>
        <dbReference type="Proteomes" id="UP000410492"/>
    </source>
</evidence>
<sequence length="265" mass="29678">MVLQDQIKVFVQKSNIITPVQSEFRAHHSTVTTLTHITDDIIKSVDKKLCVCLVLLDYSKAFDTLDPAILCNKLKYFGFSDSSVSLIRNYLSYRVQCVQIGDKLSEPLIKTYGVPQDSVLGPLLFALYIADFHEFINNCDIHHYADDTQLYLNFPIGQNDSAVGKINADLKTLYNVSITHNLNINSEKSQVNIEIAATSHDHDYVQGDVKLTAMSARRRVKRLRPVQAAGSSSYLLDLSKKTVTLLGAIIAVDCQCINNKFKMTC</sequence>